<evidence type="ECO:0000259" key="1">
    <source>
        <dbReference type="PROSITE" id="PS50011"/>
    </source>
</evidence>
<dbReference type="PANTHER" id="PTHR27003">
    <property type="entry name" value="OS07G0166700 PROTEIN"/>
    <property type="match status" value="1"/>
</dbReference>
<accession>A0ABU6W5F7</accession>
<protein>
    <recommendedName>
        <fullName evidence="1">Protein kinase domain-containing protein</fullName>
    </recommendedName>
</protein>
<dbReference type="Proteomes" id="UP001341840">
    <property type="component" value="Unassembled WGS sequence"/>
</dbReference>
<name>A0ABU6W5F7_9FABA</name>
<feature type="domain" description="Protein kinase" evidence="1">
    <location>
        <begin position="1"/>
        <end position="140"/>
    </location>
</feature>
<dbReference type="InterPro" id="IPR011009">
    <property type="entry name" value="Kinase-like_dom_sf"/>
</dbReference>
<reference evidence="2 3" key="1">
    <citation type="journal article" date="2023" name="Plants (Basel)">
        <title>Bridging the Gap: Combining Genomics and Transcriptomics Approaches to Understand Stylosanthes scabra, an Orphan Legume from the Brazilian Caatinga.</title>
        <authorList>
            <person name="Ferreira-Neto J.R.C."/>
            <person name="da Silva M.D."/>
            <person name="Binneck E."/>
            <person name="de Melo N.F."/>
            <person name="da Silva R.H."/>
            <person name="de Melo A.L.T.M."/>
            <person name="Pandolfi V."/>
            <person name="Bustamante F.O."/>
            <person name="Brasileiro-Vidal A.C."/>
            <person name="Benko-Iseppon A.M."/>
        </authorList>
    </citation>
    <scope>NUCLEOTIDE SEQUENCE [LARGE SCALE GENOMIC DNA]</scope>
    <source>
        <tissue evidence="2">Leaves</tissue>
    </source>
</reference>
<dbReference type="InterPro" id="IPR000719">
    <property type="entry name" value="Prot_kinase_dom"/>
</dbReference>
<dbReference type="Gene3D" id="3.30.200.20">
    <property type="entry name" value="Phosphorylase Kinase, domain 1"/>
    <property type="match status" value="1"/>
</dbReference>
<dbReference type="SUPFAM" id="SSF56112">
    <property type="entry name" value="Protein kinase-like (PK-like)"/>
    <property type="match status" value="1"/>
</dbReference>
<organism evidence="2 3">
    <name type="scientific">Stylosanthes scabra</name>
    <dbReference type="NCBI Taxonomy" id="79078"/>
    <lineage>
        <taxon>Eukaryota</taxon>
        <taxon>Viridiplantae</taxon>
        <taxon>Streptophyta</taxon>
        <taxon>Embryophyta</taxon>
        <taxon>Tracheophyta</taxon>
        <taxon>Spermatophyta</taxon>
        <taxon>Magnoliopsida</taxon>
        <taxon>eudicotyledons</taxon>
        <taxon>Gunneridae</taxon>
        <taxon>Pentapetalae</taxon>
        <taxon>rosids</taxon>
        <taxon>fabids</taxon>
        <taxon>Fabales</taxon>
        <taxon>Fabaceae</taxon>
        <taxon>Papilionoideae</taxon>
        <taxon>50 kb inversion clade</taxon>
        <taxon>dalbergioids sensu lato</taxon>
        <taxon>Dalbergieae</taxon>
        <taxon>Pterocarpus clade</taxon>
        <taxon>Stylosanthes</taxon>
    </lineage>
</organism>
<dbReference type="Gene3D" id="1.10.510.10">
    <property type="entry name" value="Transferase(Phosphotransferase) domain 1"/>
    <property type="match status" value="1"/>
</dbReference>
<dbReference type="PROSITE" id="PS00108">
    <property type="entry name" value="PROTEIN_KINASE_ST"/>
    <property type="match status" value="1"/>
</dbReference>
<dbReference type="InterPro" id="IPR008271">
    <property type="entry name" value="Ser/Thr_kinase_AS"/>
</dbReference>
<evidence type="ECO:0000313" key="3">
    <source>
        <dbReference type="Proteomes" id="UP001341840"/>
    </source>
</evidence>
<keyword evidence="3" id="KW-1185">Reference proteome</keyword>
<proteinExistence type="predicted"/>
<dbReference type="InterPro" id="IPR001245">
    <property type="entry name" value="Ser-Thr/Tyr_kinase_cat_dom"/>
</dbReference>
<dbReference type="EMBL" id="JASCZI010181255">
    <property type="protein sequence ID" value="MED6180011.1"/>
    <property type="molecule type" value="Genomic_DNA"/>
</dbReference>
<comment type="caution">
    <text evidence="2">The sequence shown here is derived from an EMBL/GenBank/DDBJ whole genome shotgun (WGS) entry which is preliminary data.</text>
</comment>
<dbReference type="PANTHER" id="PTHR27003:SF106">
    <property type="entry name" value="OS06G0126250 PROTEIN"/>
    <property type="match status" value="1"/>
</dbReference>
<evidence type="ECO:0000313" key="2">
    <source>
        <dbReference type="EMBL" id="MED6180011.1"/>
    </source>
</evidence>
<dbReference type="Pfam" id="PF07714">
    <property type="entry name" value="PK_Tyr_Ser-Thr"/>
    <property type="match status" value="1"/>
</dbReference>
<dbReference type="InterPro" id="IPR045272">
    <property type="entry name" value="ANXUR1/2-like"/>
</dbReference>
<sequence>MTHWREHGNLILMDLTKAIIGVAGFGNVYVGLIDEGTKVAVKRGNPISEQGNNEFQTETQMLSKLRHMHLTLEICIGAACSLHYLHTGTAQGIIHRDVKITNILLDENFTAKVSYFSLSEDAPMRLPHGVPLILSCLESK</sequence>
<gene>
    <name evidence="2" type="ORF">PIB30_006127</name>
</gene>
<dbReference type="PROSITE" id="PS50011">
    <property type="entry name" value="PROTEIN_KINASE_DOM"/>
    <property type="match status" value="1"/>
</dbReference>